<evidence type="ECO:0000259" key="7">
    <source>
        <dbReference type="PROSITE" id="PS50893"/>
    </source>
</evidence>
<evidence type="ECO:0000256" key="5">
    <source>
        <dbReference type="ARBA" id="ARBA00061478"/>
    </source>
</evidence>
<feature type="coiled-coil region" evidence="6">
    <location>
        <begin position="258"/>
        <end position="285"/>
    </location>
</feature>
<dbReference type="RefSeq" id="WP_069377968.1">
    <property type="nucleotide sequence ID" value="NZ_CP017141.1"/>
</dbReference>
<dbReference type="InterPro" id="IPR051309">
    <property type="entry name" value="ABCF_ATPase"/>
</dbReference>
<dbReference type="PANTHER" id="PTHR42855">
    <property type="entry name" value="ABC TRANSPORTER ATP-BINDING SUBUNIT"/>
    <property type="match status" value="1"/>
</dbReference>
<sequence length="638" mass="72174">MISINDLTFLIGSRALYEEANWHIKPGERIGLIGANGTGKSTLLKIIVGEYGPSSGTISMSKDLKIGYLNQDLLSYDSHHSILHVAMEAFERQNQLHDEIEVLLKKIETDYSEEVLNKLSDKQQEFEALDGYNIEYRANEILAGLGFSTADQHRPLNTFSGGWRMRVMLAKILLQTPDILLLDEPTNHMDLPSIKWLETYLLSFEGAIVIVSHDRYFLDKVVNRIVESRKGKLTPYAGNYTFYLEEKALRGEIQKGEFKNQQAKIKQEERLIERFRAKASKAKMAQSRMKALDKMERVEDVDDDNPTVNFQFKFSKPSGRHVIRIEEATKSYPNVDILENAEGVIEKGDKIALIGANGKGKSTLLRIIAGAEAFQGKCETGHNVTTTFFAQHQLESLHLDNTILEELQAFAPKHTDTELRGILGCFLFTGDDVFKKIRVLSGGEKSRVALAKSLTTDSNFLILDEPTNHLDIQSVNILIQALTQYEGTFIAVSHDRYFLDNVANKIWFIEDKDIKEYPGTYAEYEEWNAKRPPAAPSTVPVRPDKEVKPKVAEEKAAPSNQQQLKKLNDQLKKIEAEIAVFEQNVKSIEAEIADETVYSNAVKLAAANKNYIDAKHELDNAQNKWEELASDIMEMEEK</sequence>
<evidence type="ECO:0000256" key="6">
    <source>
        <dbReference type="SAM" id="Coils"/>
    </source>
</evidence>
<evidence type="ECO:0000256" key="1">
    <source>
        <dbReference type="ARBA" id="ARBA00022737"/>
    </source>
</evidence>
<evidence type="ECO:0000256" key="2">
    <source>
        <dbReference type="ARBA" id="ARBA00022741"/>
    </source>
</evidence>
<feature type="domain" description="ABC transporter" evidence="7">
    <location>
        <begin position="2"/>
        <end position="255"/>
    </location>
</feature>
<dbReference type="AlphaFoldDB" id="A0A1D7QC61"/>
<comment type="similarity">
    <text evidence="5">Belongs to the ABC transporter superfamily. ABCF family. Uup subfamily.</text>
</comment>
<accession>A0A1D7QC61</accession>
<dbReference type="InterPro" id="IPR037118">
    <property type="entry name" value="Val-tRNA_synth_C_sf"/>
</dbReference>
<dbReference type="PROSITE" id="PS50893">
    <property type="entry name" value="ABC_TRANSPORTER_2"/>
    <property type="match status" value="2"/>
</dbReference>
<dbReference type="SMART" id="SM00382">
    <property type="entry name" value="AAA"/>
    <property type="match status" value="2"/>
</dbReference>
<keyword evidence="3 8" id="KW-0067">ATP-binding</keyword>
<comment type="catalytic activity">
    <reaction evidence="4">
        <text>ATP + H2O = ADP + phosphate + H(+)</text>
        <dbReference type="Rhea" id="RHEA:13065"/>
        <dbReference type="ChEBI" id="CHEBI:15377"/>
        <dbReference type="ChEBI" id="CHEBI:15378"/>
        <dbReference type="ChEBI" id="CHEBI:30616"/>
        <dbReference type="ChEBI" id="CHEBI:43474"/>
        <dbReference type="ChEBI" id="CHEBI:456216"/>
    </reaction>
</comment>
<dbReference type="Gene3D" id="1.10.287.380">
    <property type="entry name" value="Valyl-tRNA synthetase, C-terminal domain"/>
    <property type="match status" value="1"/>
</dbReference>
<proteinExistence type="inferred from homology"/>
<dbReference type="FunFam" id="3.40.50.300:FF:000309">
    <property type="entry name" value="ABC transporter ATP-binding protein"/>
    <property type="match status" value="1"/>
</dbReference>
<dbReference type="KEGG" id="psty:BFS30_03330"/>
<dbReference type="InterPro" id="IPR032781">
    <property type="entry name" value="ABC_tran_Xtn"/>
</dbReference>
<dbReference type="Pfam" id="PF12848">
    <property type="entry name" value="ABC_tran_Xtn"/>
    <property type="match status" value="1"/>
</dbReference>
<dbReference type="GO" id="GO:0003677">
    <property type="term" value="F:DNA binding"/>
    <property type="evidence" value="ECO:0007669"/>
    <property type="project" value="InterPro"/>
</dbReference>
<feature type="domain" description="ABC transporter" evidence="7">
    <location>
        <begin position="323"/>
        <end position="536"/>
    </location>
</feature>
<evidence type="ECO:0000313" key="8">
    <source>
        <dbReference type="EMBL" id="AOM76272.1"/>
    </source>
</evidence>
<dbReference type="InterPro" id="IPR032524">
    <property type="entry name" value="ABC_tran_C"/>
</dbReference>
<organism evidence="8 9">
    <name type="scientific">Pedobacter steynii</name>
    <dbReference type="NCBI Taxonomy" id="430522"/>
    <lineage>
        <taxon>Bacteria</taxon>
        <taxon>Pseudomonadati</taxon>
        <taxon>Bacteroidota</taxon>
        <taxon>Sphingobacteriia</taxon>
        <taxon>Sphingobacteriales</taxon>
        <taxon>Sphingobacteriaceae</taxon>
        <taxon>Pedobacter</taxon>
    </lineage>
</organism>
<keyword evidence="2" id="KW-0547">Nucleotide-binding</keyword>
<evidence type="ECO:0000313" key="9">
    <source>
        <dbReference type="Proteomes" id="UP000094313"/>
    </source>
</evidence>
<dbReference type="FunFam" id="3.40.50.300:FF:000011">
    <property type="entry name" value="Putative ABC transporter ATP-binding component"/>
    <property type="match status" value="1"/>
</dbReference>
<feature type="coiled-coil region" evidence="6">
    <location>
        <begin position="557"/>
        <end position="638"/>
    </location>
</feature>
<dbReference type="GO" id="GO:0005524">
    <property type="term" value="F:ATP binding"/>
    <property type="evidence" value="ECO:0007669"/>
    <property type="project" value="UniProtKB-KW"/>
</dbReference>
<dbReference type="InterPro" id="IPR003593">
    <property type="entry name" value="AAA+_ATPase"/>
</dbReference>
<dbReference type="Proteomes" id="UP000094313">
    <property type="component" value="Chromosome"/>
</dbReference>
<gene>
    <name evidence="8" type="ORF">BFS30_03330</name>
</gene>
<dbReference type="InterPro" id="IPR017871">
    <property type="entry name" value="ABC_transporter-like_CS"/>
</dbReference>
<dbReference type="Pfam" id="PF00005">
    <property type="entry name" value="ABC_tran"/>
    <property type="match status" value="2"/>
</dbReference>
<dbReference type="CDD" id="cd03221">
    <property type="entry name" value="ABCF_EF-3"/>
    <property type="match status" value="2"/>
</dbReference>
<name>A0A1D7QC61_9SPHI</name>
<dbReference type="Gene3D" id="3.40.50.300">
    <property type="entry name" value="P-loop containing nucleotide triphosphate hydrolases"/>
    <property type="match status" value="2"/>
</dbReference>
<evidence type="ECO:0000256" key="4">
    <source>
        <dbReference type="ARBA" id="ARBA00049360"/>
    </source>
</evidence>
<dbReference type="OrthoDB" id="9804035at2"/>
<dbReference type="EMBL" id="CP017141">
    <property type="protein sequence ID" value="AOM76272.1"/>
    <property type="molecule type" value="Genomic_DNA"/>
</dbReference>
<keyword evidence="1" id="KW-0677">Repeat</keyword>
<dbReference type="InterPro" id="IPR027417">
    <property type="entry name" value="P-loop_NTPase"/>
</dbReference>
<dbReference type="PANTHER" id="PTHR42855:SF2">
    <property type="entry name" value="DRUG RESISTANCE ABC TRANSPORTER,ATP-BINDING PROTEIN"/>
    <property type="match status" value="1"/>
</dbReference>
<dbReference type="InterPro" id="IPR003439">
    <property type="entry name" value="ABC_transporter-like_ATP-bd"/>
</dbReference>
<dbReference type="SUPFAM" id="SSF52540">
    <property type="entry name" value="P-loop containing nucleoside triphosphate hydrolases"/>
    <property type="match status" value="2"/>
</dbReference>
<dbReference type="PROSITE" id="PS00211">
    <property type="entry name" value="ABC_TRANSPORTER_1"/>
    <property type="match status" value="2"/>
</dbReference>
<evidence type="ECO:0000256" key="3">
    <source>
        <dbReference type="ARBA" id="ARBA00022840"/>
    </source>
</evidence>
<protein>
    <submittedName>
        <fullName evidence="8">ABC transporter ATP-binding protein</fullName>
    </submittedName>
</protein>
<keyword evidence="9" id="KW-1185">Reference proteome</keyword>
<keyword evidence="6" id="KW-0175">Coiled coil</keyword>
<dbReference type="GO" id="GO:0016887">
    <property type="term" value="F:ATP hydrolysis activity"/>
    <property type="evidence" value="ECO:0007669"/>
    <property type="project" value="InterPro"/>
</dbReference>
<dbReference type="Pfam" id="PF16326">
    <property type="entry name" value="ABC_tran_CTD"/>
    <property type="match status" value="1"/>
</dbReference>
<reference evidence="8 9" key="1">
    <citation type="submission" date="2016-08" db="EMBL/GenBank/DDBJ databases">
        <authorList>
            <person name="Seilhamer J.J."/>
        </authorList>
    </citation>
    <scope>NUCLEOTIDE SEQUENCE [LARGE SCALE GENOMIC DNA]</scope>
    <source>
        <strain evidence="8 9">DX4</strain>
    </source>
</reference>